<dbReference type="Proteomes" id="UP000198683">
    <property type="component" value="Unassembled WGS sequence"/>
</dbReference>
<dbReference type="AlphaFoldDB" id="A0A1G8T1B1"/>
<dbReference type="EMBL" id="FNFB01000001">
    <property type="protein sequence ID" value="SDJ35251.1"/>
    <property type="molecule type" value="Genomic_DNA"/>
</dbReference>
<evidence type="ECO:0000313" key="3">
    <source>
        <dbReference type="EMBL" id="SDJ35251.1"/>
    </source>
</evidence>
<feature type="domain" description="DUF4097" evidence="2">
    <location>
        <begin position="114"/>
        <end position="227"/>
    </location>
</feature>
<evidence type="ECO:0000313" key="4">
    <source>
        <dbReference type="Proteomes" id="UP000198683"/>
    </source>
</evidence>
<gene>
    <name evidence="3" type="ORF">SAMN05421874_101532</name>
</gene>
<protein>
    <submittedName>
        <fullName evidence="3">Putative adhesin</fullName>
    </submittedName>
</protein>
<evidence type="ECO:0000256" key="1">
    <source>
        <dbReference type="SAM" id="SignalP"/>
    </source>
</evidence>
<keyword evidence="1" id="KW-0732">Signal</keyword>
<feature type="chain" id="PRO_5038905180" evidence="1">
    <location>
        <begin position="20"/>
        <end position="230"/>
    </location>
</feature>
<sequence length="230" mass="23447">MRKSLIAAGLLACAVSLTACGSSGIVAPSRQDTVSYEVKEQVGVLRLRNGAGDAKITETGDGAVHVIERLHWRGDARPETEHKVEGAALVIGYRCPPAWSCGVDYEIQVPKGLALDLQSGAGDLTLRGLSGDLALSVGSGNVDAADLAGRKVTAETGTGDIELRYVSAPDAVELTTGAGDVQLAVPDVGPYAVRTEAAVGDTAVSVRKDDASPRKISVSAGAGDVTVSPA</sequence>
<feature type="signal peptide" evidence="1">
    <location>
        <begin position="1"/>
        <end position="19"/>
    </location>
</feature>
<dbReference type="Gene3D" id="2.160.20.120">
    <property type="match status" value="1"/>
</dbReference>
<dbReference type="RefSeq" id="WP_090759110.1">
    <property type="nucleotide sequence ID" value="NZ_FNFB01000001.1"/>
</dbReference>
<name>A0A1G8T1B1_9ACTN</name>
<reference evidence="3 4" key="1">
    <citation type="submission" date="2016-10" db="EMBL/GenBank/DDBJ databases">
        <authorList>
            <person name="de Groot N.N."/>
        </authorList>
    </citation>
    <scope>NUCLEOTIDE SEQUENCE [LARGE SCALE GENOMIC DNA]</scope>
    <source>
        <strain evidence="3 4">CGMCC 4.5681</strain>
    </source>
</reference>
<dbReference type="InterPro" id="IPR025164">
    <property type="entry name" value="Toastrack_DUF4097"/>
</dbReference>
<proteinExistence type="predicted"/>
<dbReference type="OrthoDB" id="4456952at2"/>
<accession>A0A1G8T1B1</accession>
<evidence type="ECO:0000259" key="2">
    <source>
        <dbReference type="Pfam" id="PF13349"/>
    </source>
</evidence>
<dbReference type="PROSITE" id="PS51257">
    <property type="entry name" value="PROKAR_LIPOPROTEIN"/>
    <property type="match status" value="1"/>
</dbReference>
<keyword evidence="4" id="KW-1185">Reference proteome</keyword>
<dbReference type="STRING" id="683260.SAMN05421874_101532"/>
<dbReference type="Pfam" id="PF13349">
    <property type="entry name" value="DUF4097"/>
    <property type="match status" value="1"/>
</dbReference>
<organism evidence="3 4">
    <name type="scientific">Nonomuraea maritima</name>
    <dbReference type="NCBI Taxonomy" id="683260"/>
    <lineage>
        <taxon>Bacteria</taxon>
        <taxon>Bacillati</taxon>
        <taxon>Actinomycetota</taxon>
        <taxon>Actinomycetes</taxon>
        <taxon>Streptosporangiales</taxon>
        <taxon>Streptosporangiaceae</taxon>
        <taxon>Nonomuraea</taxon>
    </lineage>
</organism>